<gene>
    <name evidence="3" type="ORF">C8A05DRAFT_36705</name>
</gene>
<evidence type="ECO:0000256" key="1">
    <source>
        <dbReference type="SAM" id="MobiDB-lite"/>
    </source>
</evidence>
<reference evidence="3" key="2">
    <citation type="submission" date="2023-05" db="EMBL/GenBank/DDBJ databases">
        <authorList>
            <consortium name="Lawrence Berkeley National Laboratory"/>
            <person name="Steindorff A."/>
            <person name="Hensen N."/>
            <person name="Bonometti L."/>
            <person name="Westerberg I."/>
            <person name="Brannstrom I.O."/>
            <person name="Guillou S."/>
            <person name="Cros-Aarteil S."/>
            <person name="Calhoun S."/>
            <person name="Haridas S."/>
            <person name="Kuo A."/>
            <person name="Mondo S."/>
            <person name="Pangilinan J."/>
            <person name="Riley R."/>
            <person name="Labutti K."/>
            <person name="Andreopoulos B."/>
            <person name="Lipzen A."/>
            <person name="Chen C."/>
            <person name="Yanf M."/>
            <person name="Daum C."/>
            <person name="Ng V."/>
            <person name="Clum A."/>
            <person name="Ohm R."/>
            <person name="Martin F."/>
            <person name="Silar P."/>
            <person name="Natvig D."/>
            <person name="Lalanne C."/>
            <person name="Gautier V."/>
            <person name="Ament-Velasquez S.L."/>
            <person name="Kruys A."/>
            <person name="Hutchinson M.I."/>
            <person name="Powell A.J."/>
            <person name="Barry K."/>
            <person name="Miller A.N."/>
            <person name="Grigoriev I.V."/>
            <person name="Debuchy R."/>
            <person name="Gladieux P."/>
            <person name="Thoren M.H."/>
            <person name="Johannesson H."/>
        </authorList>
    </citation>
    <scope>NUCLEOTIDE SEQUENCE</scope>
    <source>
        <strain evidence="3">CBS 103.79</strain>
    </source>
</reference>
<organism evidence="3 4">
    <name type="scientific">Staphylotrichum tortipilum</name>
    <dbReference type="NCBI Taxonomy" id="2831512"/>
    <lineage>
        <taxon>Eukaryota</taxon>
        <taxon>Fungi</taxon>
        <taxon>Dikarya</taxon>
        <taxon>Ascomycota</taxon>
        <taxon>Pezizomycotina</taxon>
        <taxon>Sordariomycetes</taxon>
        <taxon>Sordariomycetidae</taxon>
        <taxon>Sordariales</taxon>
        <taxon>Chaetomiaceae</taxon>
        <taxon>Staphylotrichum</taxon>
    </lineage>
</organism>
<dbReference type="Proteomes" id="UP001303889">
    <property type="component" value="Unassembled WGS sequence"/>
</dbReference>
<feature type="region of interest" description="Disordered" evidence="1">
    <location>
        <begin position="70"/>
        <end position="89"/>
    </location>
</feature>
<dbReference type="GO" id="GO:0005737">
    <property type="term" value="C:cytoplasm"/>
    <property type="evidence" value="ECO:0007669"/>
    <property type="project" value="TreeGrafter"/>
</dbReference>
<dbReference type="EMBL" id="MU855755">
    <property type="protein sequence ID" value="KAK3899664.1"/>
    <property type="molecule type" value="Genomic_DNA"/>
</dbReference>
<feature type="region of interest" description="Disordered" evidence="1">
    <location>
        <begin position="15"/>
        <end position="55"/>
    </location>
</feature>
<accession>A0AAN6MFN4</accession>
<sequence>MAPSFLNLKELRRRSRVSLRASFKPDRAADDSSEASNTTTPTSGSSTPPSIGAQSDPALNLLLKEQLHQPHPGATLRPQPHPYSNAASNRYSVSGMVGLGSPVPGGRGPALPVSQYSPQVTNVADSSWVYQKVLLVQGTIGDASHQSLDGTLTVSRLDDSFPAISWPVHDSRFKALVYLMPGANRLRFDFASPKLANSGSSNPIHASYLTVHMIPPVGAPPLQLAILLGKDSPGTFDAVPARIEREGNGLEIAVRKFRMAAYLWQAFTAEQMWRNRLGRRAFRFEEEWTTGAANHRDRENGTLRSEARVHIIRTEKTVAELRDLDRAQQNPDATDKGALYGIAADAVRDYFKPLPGQKLYVSVLLLDAHWDTTSKAIVGHAALGGQVGDIHLGIFGSHCLQSYPASLEEVVPAFTDCTPTDTAHVANDCADAGSSWEAANIGIGAHLHETGHLFGLPHRESGVMLRDYVTLNRSFLTREAYSTRTRSKGGPVASQQDECAWHRLDCLRLRSHPCFRLPNDSPPHPDDSVQGWPMEPGGGGPSLAVTAASGIAYVEVYAEGDDDVCRAWVEYLPENGAPISRMVNLAEGDLRARLPEGSKRKGKLRISVKSYGGGSLDVDDFSKLCSREAACLKLPSAVPGLGKTALRGKTLGHGQMQGSEACEVVFASALHKERVLSRVVVYHGSAVDGLEFGYDDGSAQVFGKKGGKVGGDVFELDIRRGEYITGFFVRAGFWIDAIQVLTSLGRSSPVFGNPYGGDPHTLIPPRGYNICGVTGSCGAWLDGFSVIIAK</sequence>
<feature type="region of interest" description="Disordered" evidence="1">
    <location>
        <begin position="518"/>
        <end position="537"/>
    </location>
</feature>
<keyword evidence="4" id="KW-1185">Reference proteome</keyword>
<dbReference type="InterPro" id="IPR001229">
    <property type="entry name" value="Jacalin-like_lectin_dom"/>
</dbReference>
<proteinExistence type="predicted"/>
<protein>
    <submittedName>
        <fullName evidence="3">Peptidase family-domain-containing protein</fullName>
    </submittedName>
</protein>
<evidence type="ECO:0000313" key="3">
    <source>
        <dbReference type="EMBL" id="KAK3899664.1"/>
    </source>
</evidence>
<dbReference type="PANTHER" id="PTHR21054">
    <property type="entry name" value="ZINC METALLOPROTEINASE-RELATED"/>
    <property type="match status" value="1"/>
</dbReference>
<dbReference type="InterPro" id="IPR053002">
    <property type="entry name" value="Metalloproteinase_M10B"/>
</dbReference>
<dbReference type="Pfam" id="PF12044">
    <property type="entry name" value="Metallopep"/>
    <property type="match status" value="1"/>
</dbReference>
<dbReference type="InterPro" id="IPR021917">
    <property type="entry name" value="Unchr_Zn-peptidase-like"/>
</dbReference>
<dbReference type="PANTHER" id="PTHR21054:SF2">
    <property type="entry name" value="MIP04191P"/>
    <property type="match status" value="1"/>
</dbReference>
<evidence type="ECO:0000259" key="2">
    <source>
        <dbReference type="PROSITE" id="PS51752"/>
    </source>
</evidence>
<reference evidence="3" key="1">
    <citation type="journal article" date="2023" name="Mol. Phylogenet. Evol.">
        <title>Genome-scale phylogeny and comparative genomics of the fungal order Sordariales.</title>
        <authorList>
            <person name="Hensen N."/>
            <person name="Bonometti L."/>
            <person name="Westerberg I."/>
            <person name="Brannstrom I.O."/>
            <person name="Guillou S."/>
            <person name="Cros-Aarteil S."/>
            <person name="Calhoun S."/>
            <person name="Haridas S."/>
            <person name="Kuo A."/>
            <person name="Mondo S."/>
            <person name="Pangilinan J."/>
            <person name="Riley R."/>
            <person name="LaButti K."/>
            <person name="Andreopoulos B."/>
            <person name="Lipzen A."/>
            <person name="Chen C."/>
            <person name="Yan M."/>
            <person name="Daum C."/>
            <person name="Ng V."/>
            <person name="Clum A."/>
            <person name="Steindorff A."/>
            <person name="Ohm R.A."/>
            <person name="Martin F."/>
            <person name="Silar P."/>
            <person name="Natvig D.O."/>
            <person name="Lalanne C."/>
            <person name="Gautier V."/>
            <person name="Ament-Velasquez S.L."/>
            <person name="Kruys A."/>
            <person name="Hutchinson M.I."/>
            <person name="Powell A.J."/>
            <person name="Barry K."/>
            <person name="Miller A.N."/>
            <person name="Grigoriev I.V."/>
            <person name="Debuchy R."/>
            <person name="Gladieux P."/>
            <person name="Hiltunen Thoren M."/>
            <person name="Johannesson H."/>
        </authorList>
    </citation>
    <scope>NUCLEOTIDE SEQUENCE</scope>
    <source>
        <strain evidence="3">CBS 103.79</strain>
    </source>
</reference>
<feature type="compositionally biased region" description="Low complexity" evidence="1">
    <location>
        <begin position="36"/>
        <end position="50"/>
    </location>
</feature>
<name>A0AAN6MFN4_9PEZI</name>
<dbReference type="AlphaFoldDB" id="A0AAN6MFN4"/>
<dbReference type="SMART" id="SM00915">
    <property type="entry name" value="Jacalin"/>
    <property type="match status" value="1"/>
</dbReference>
<comment type="caution">
    <text evidence="3">The sequence shown here is derived from an EMBL/GenBank/DDBJ whole genome shotgun (WGS) entry which is preliminary data.</text>
</comment>
<dbReference type="SUPFAM" id="SSF51101">
    <property type="entry name" value="Mannose-binding lectins"/>
    <property type="match status" value="1"/>
</dbReference>
<dbReference type="Gene3D" id="2.100.10.30">
    <property type="entry name" value="Jacalin-like lectin domain"/>
    <property type="match status" value="1"/>
</dbReference>
<dbReference type="Pfam" id="PF01419">
    <property type="entry name" value="Jacalin"/>
    <property type="match status" value="1"/>
</dbReference>
<dbReference type="InterPro" id="IPR036404">
    <property type="entry name" value="Jacalin-like_lectin_dom_sf"/>
</dbReference>
<dbReference type="PROSITE" id="PS51752">
    <property type="entry name" value="JACALIN_LECTIN"/>
    <property type="match status" value="1"/>
</dbReference>
<evidence type="ECO:0000313" key="4">
    <source>
        <dbReference type="Proteomes" id="UP001303889"/>
    </source>
</evidence>
<feature type="domain" description="Jacalin-type lectin" evidence="2">
    <location>
        <begin position="651"/>
        <end position="790"/>
    </location>
</feature>